<evidence type="ECO:0000313" key="3">
    <source>
        <dbReference type="Proteomes" id="UP000037035"/>
    </source>
</evidence>
<accession>A0A0L6UN31</accession>
<comment type="caution">
    <text evidence="2">The sequence shown here is derived from an EMBL/GenBank/DDBJ whole genome shotgun (WGS) entry which is preliminary data.</text>
</comment>
<evidence type="ECO:0000313" key="2">
    <source>
        <dbReference type="EMBL" id="KNZ49250.1"/>
    </source>
</evidence>
<feature type="region of interest" description="Disordered" evidence="1">
    <location>
        <begin position="293"/>
        <end position="314"/>
    </location>
</feature>
<reference evidence="2 3" key="1">
    <citation type="submission" date="2015-08" db="EMBL/GenBank/DDBJ databases">
        <title>Next Generation Sequencing and Analysis of the Genome of Puccinia sorghi L Schw, the Causal Agent of Maize Common Rust.</title>
        <authorList>
            <person name="Rochi L."/>
            <person name="Burguener G."/>
            <person name="Darino M."/>
            <person name="Turjanski A."/>
            <person name="Kreff E."/>
            <person name="Dieguez M.J."/>
            <person name="Sacco F."/>
        </authorList>
    </citation>
    <scope>NUCLEOTIDE SEQUENCE [LARGE SCALE GENOMIC DNA]</scope>
    <source>
        <strain evidence="2 3">RO10H11247</strain>
    </source>
</reference>
<keyword evidence="3" id="KW-1185">Reference proteome</keyword>
<protein>
    <submittedName>
        <fullName evidence="2">Uncharacterized protein</fullName>
    </submittedName>
</protein>
<dbReference type="Proteomes" id="UP000037035">
    <property type="component" value="Unassembled WGS sequence"/>
</dbReference>
<feature type="region of interest" description="Disordered" evidence="1">
    <location>
        <begin position="1"/>
        <end position="42"/>
    </location>
</feature>
<name>A0A0L6UN31_9BASI</name>
<organism evidence="2 3">
    <name type="scientific">Puccinia sorghi</name>
    <dbReference type="NCBI Taxonomy" id="27349"/>
    <lineage>
        <taxon>Eukaryota</taxon>
        <taxon>Fungi</taxon>
        <taxon>Dikarya</taxon>
        <taxon>Basidiomycota</taxon>
        <taxon>Pucciniomycotina</taxon>
        <taxon>Pucciniomycetes</taxon>
        <taxon>Pucciniales</taxon>
        <taxon>Pucciniaceae</taxon>
        <taxon>Puccinia</taxon>
    </lineage>
</organism>
<sequence>MDPSHNTWAAPANQSVPVSAPVHVSQTQHHYSTPTTSAPTNPYESIIEKLTGEIESLKATINLKKRDPKPPGMKPAGKSSIQPAKNLHQPPELMKKEKPLKHKSITKTAVAKASPKRHPQQMQNGDFPPSFLPTKVCLLLLTSNFITALFVHIKILWGLLKQDVVVNSGLANRPIRKSQVECLKNPQNGHIKYSKLVIHLGSNFVRYTQGLMAQLGLSIWCPNLDEDSASLYNTAHRIAALTTFTKLAATSAYAYLKANPKMSQDISLLIPVYTHLAHYLQFKKYKKELKQKGKVAEEASNKKFNKNRERVSPT</sequence>
<evidence type="ECO:0000256" key="1">
    <source>
        <dbReference type="SAM" id="MobiDB-lite"/>
    </source>
</evidence>
<feature type="region of interest" description="Disordered" evidence="1">
    <location>
        <begin position="63"/>
        <end position="87"/>
    </location>
</feature>
<feature type="compositionally biased region" description="Polar residues" evidence="1">
    <location>
        <begin position="24"/>
        <end position="42"/>
    </location>
</feature>
<dbReference type="EMBL" id="LAVV01010303">
    <property type="protein sequence ID" value="KNZ49250.1"/>
    <property type="molecule type" value="Genomic_DNA"/>
</dbReference>
<dbReference type="STRING" id="27349.A0A0L6UN31"/>
<dbReference type="AlphaFoldDB" id="A0A0L6UN31"/>
<proteinExistence type="predicted"/>
<feature type="compositionally biased region" description="Polar residues" evidence="1">
    <location>
        <begin position="1"/>
        <end position="17"/>
    </location>
</feature>
<dbReference type="VEuPathDB" id="FungiDB:VP01_5124g1"/>
<gene>
    <name evidence="2" type="ORF">VP01_5124g1</name>
</gene>